<accession>A0A9W6TKA5</accession>
<keyword evidence="1" id="KW-0808">Transferase</keyword>
<gene>
    <name evidence="2" type="ORF">Pfra01_000034800</name>
</gene>
<evidence type="ECO:0000313" key="3">
    <source>
        <dbReference type="Proteomes" id="UP001165121"/>
    </source>
</evidence>
<dbReference type="EMBL" id="BSXT01000029">
    <property type="protein sequence ID" value="GMF15227.1"/>
    <property type="molecule type" value="Genomic_DNA"/>
</dbReference>
<dbReference type="OrthoDB" id="671439at2759"/>
<dbReference type="Gene3D" id="3.30.559.10">
    <property type="entry name" value="Chloramphenicol acetyltransferase-like domain"/>
    <property type="match status" value="2"/>
</dbReference>
<dbReference type="GO" id="GO:0016747">
    <property type="term" value="F:acyltransferase activity, transferring groups other than amino-acyl groups"/>
    <property type="evidence" value="ECO:0007669"/>
    <property type="project" value="TreeGrafter"/>
</dbReference>
<dbReference type="AlphaFoldDB" id="A0A9W6TKA5"/>
<dbReference type="Proteomes" id="UP001165121">
    <property type="component" value="Unassembled WGS sequence"/>
</dbReference>
<evidence type="ECO:0000256" key="1">
    <source>
        <dbReference type="ARBA" id="ARBA00022679"/>
    </source>
</evidence>
<dbReference type="Pfam" id="PF02458">
    <property type="entry name" value="Transferase"/>
    <property type="match status" value="1"/>
</dbReference>
<dbReference type="PANTHER" id="PTHR31642">
    <property type="entry name" value="TRICHOTHECENE 3-O-ACETYLTRANSFERASE"/>
    <property type="match status" value="1"/>
</dbReference>
<proteinExistence type="predicted"/>
<reference evidence="2" key="1">
    <citation type="submission" date="2023-04" db="EMBL/GenBank/DDBJ databases">
        <title>Phytophthora fragariaefolia NBRC 109709.</title>
        <authorList>
            <person name="Ichikawa N."/>
            <person name="Sato H."/>
            <person name="Tonouchi N."/>
        </authorList>
    </citation>
    <scope>NUCLEOTIDE SEQUENCE</scope>
    <source>
        <strain evidence="2">NBRC 109709</strain>
    </source>
</reference>
<dbReference type="SUPFAM" id="SSF52777">
    <property type="entry name" value="CoA-dependent acyltransferases"/>
    <property type="match status" value="1"/>
</dbReference>
<protein>
    <submittedName>
        <fullName evidence="2">Unnamed protein product</fullName>
    </submittedName>
</protein>
<name>A0A9W6TKA5_9STRA</name>
<organism evidence="2 3">
    <name type="scientific">Phytophthora fragariaefolia</name>
    <dbReference type="NCBI Taxonomy" id="1490495"/>
    <lineage>
        <taxon>Eukaryota</taxon>
        <taxon>Sar</taxon>
        <taxon>Stramenopiles</taxon>
        <taxon>Oomycota</taxon>
        <taxon>Peronosporomycetes</taxon>
        <taxon>Peronosporales</taxon>
        <taxon>Peronosporaceae</taxon>
        <taxon>Phytophthora</taxon>
    </lineage>
</organism>
<sequence>MVNLATPVNVGHNVLIPMSPMDAVMNTYRVVILYVYPPPSSSAPRYDLNKLKCSFISQVDEDYPVLVGTLDVDQKTGAINVKQTPEARDRGGIGIRFEANSASLLTTDDAIASLSWELMPRTRTDGEIIAVKGSLLADGGMAIGVDCSHVLFDGEAILTFMKTWGQHYGGVSNQDRLVINHERYLLSGRGESSHLPHPEFQIVPAEPLIRKEDGSLIPKAAATPPKTAQHVFHLSPKVMATLKKTTELGANIEKNKHPCDNSEGAMPKLQPVFGSKHTKVIQDLAVQQPPYVSTLDAITALFTLLITEARGHGQNVRVSTAVNGRKRLEPPLPENYAGNAVFHAISSFTSQELQSKEGAPNVVSPSTLSRVAHRIRSSILGLDSDFMRDTVAFLSNQTGISSINDNVNFFCGPDVAFTCWAKMGLYDAWFGGSRPWYASIPRVQCMDGFVLITEATKGVEGLDVLVCLESTTMKKFMDLSTNVEYLQHQD</sequence>
<evidence type="ECO:0000313" key="2">
    <source>
        <dbReference type="EMBL" id="GMF15227.1"/>
    </source>
</evidence>
<dbReference type="PANTHER" id="PTHR31642:SF310">
    <property type="entry name" value="FATTY ALCOHOL:CAFFEOYL-COA ACYLTRANSFERASE"/>
    <property type="match status" value="1"/>
</dbReference>
<comment type="caution">
    <text evidence="2">The sequence shown here is derived from an EMBL/GenBank/DDBJ whole genome shotgun (WGS) entry which is preliminary data.</text>
</comment>
<dbReference type="InterPro" id="IPR023213">
    <property type="entry name" value="CAT-like_dom_sf"/>
</dbReference>
<keyword evidence="3" id="KW-1185">Reference proteome</keyword>
<dbReference type="InterPro" id="IPR050317">
    <property type="entry name" value="Plant_Fungal_Acyltransferase"/>
</dbReference>